<dbReference type="OrthoDB" id="1028464at2"/>
<protein>
    <submittedName>
        <fullName evidence="2">Uncharacterized protein</fullName>
    </submittedName>
</protein>
<evidence type="ECO:0000256" key="1">
    <source>
        <dbReference type="SAM" id="Coils"/>
    </source>
</evidence>
<proteinExistence type="predicted"/>
<dbReference type="RefSeq" id="WP_014680752.1">
    <property type="nucleotide sequence ID" value="NC_017770.1"/>
</dbReference>
<keyword evidence="3" id="KW-1185">Reference proteome</keyword>
<keyword evidence="1" id="KW-0175">Coiled coil</keyword>
<feature type="coiled-coil region" evidence="1">
    <location>
        <begin position="191"/>
        <end position="218"/>
    </location>
</feature>
<organism evidence="2 3">
    <name type="scientific">Solitalea canadensis (strain ATCC 29591 / DSM 3403 / JCM 21819 / LMG 8368 / NBRC 15130 / NCIMB 12057 / USAM 9D)</name>
    <name type="common">Flexibacter canadensis</name>
    <dbReference type="NCBI Taxonomy" id="929556"/>
    <lineage>
        <taxon>Bacteria</taxon>
        <taxon>Pseudomonadati</taxon>
        <taxon>Bacteroidota</taxon>
        <taxon>Sphingobacteriia</taxon>
        <taxon>Sphingobacteriales</taxon>
        <taxon>Sphingobacteriaceae</taxon>
        <taxon>Solitalea</taxon>
    </lineage>
</organism>
<gene>
    <name evidence="2" type="ordered locus">Solca_2490</name>
</gene>
<dbReference type="eggNOG" id="ENOG50332AZ">
    <property type="taxonomic scope" value="Bacteria"/>
</dbReference>
<reference evidence="2" key="1">
    <citation type="submission" date="2012-02" db="EMBL/GenBank/DDBJ databases">
        <title>The complete genome of Solitalea canadensis DSM 3403.</title>
        <authorList>
            <consortium name="US DOE Joint Genome Institute (JGI-PGF)"/>
            <person name="Lucas S."/>
            <person name="Copeland A."/>
            <person name="Lapidus A."/>
            <person name="Glavina del Rio T."/>
            <person name="Dalin E."/>
            <person name="Tice H."/>
            <person name="Bruce D."/>
            <person name="Goodwin L."/>
            <person name="Pitluck S."/>
            <person name="Peters L."/>
            <person name="Ovchinnikova G."/>
            <person name="Lu M."/>
            <person name="Kyrpides N."/>
            <person name="Mavromatis K."/>
            <person name="Ivanova N."/>
            <person name="Brettin T."/>
            <person name="Detter J.C."/>
            <person name="Han C."/>
            <person name="Larimer F."/>
            <person name="Land M."/>
            <person name="Hauser L."/>
            <person name="Markowitz V."/>
            <person name="Cheng J.-F."/>
            <person name="Hugenholtz P."/>
            <person name="Woyke T."/>
            <person name="Wu D."/>
            <person name="Spring S."/>
            <person name="Schroeder M."/>
            <person name="Kopitz M."/>
            <person name="Brambilla E."/>
            <person name="Klenk H.-P."/>
            <person name="Eisen J.A."/>
        </authorList>
    </citation>
    <scope>NUCLEOTIDE SEQUENCE</scope>
    <source>
        <strain evidence="2">DSM 3403</strain>
    </source>
</reference>
<dbReference type="EMBL" id="CP003349">
    <property type="protein sequence ID" value="AFD07525.1"/>
    <property type="molecule type" value="Genomic_DNA"/>
</dbReference>
<name>H8KUP1_SOLCM</name>
<dbReference type="Proteomes" id="UP000007590">
    <property type="component" value="Chromosome"/>
</dbReference>
<accession>H8KUP1</accession>
<dbReference type="HOGENOM" id="CLU_1199139_0_0_10"/>
<evidence type="ECO:0000313" key="2">
    <source>
        <dbReference type="EMBL" id="AFD07525.1"/>
    </source>
</evidence>
<sequence length="231" mass="26814">MAIDKEIKKKVIEDWQNTFPQLTLYAQDRLYKIVGPIIIGLELIKLPRTDEYRPHFVIYPLFGNKMGNDVKACFAGPILLQEYSNKKGFQYNIPYTKHSTFFREVVESVKKQSPLPFDSNISLTKILNVIDEYSKKPPLSAAPNSYLQAVIQEVKLKIALFKSVEEAQNVLGQINKRDWDISHFKACNVDINKWRQELQELISNRDKFLKQIELNKEEKKIAQLNSAELVL</sequence>
<dbReference type="AlphaFoldDB" id="H8KUP1"/>
<dbReference type="KEGG" id="scn:Solca_2490"/>
<evidence type="ECO:0000313" key="3">
    <source>
        <dbReference type="Proteomes" id="UP000007590"/>
    </source>
</evidence>